<proteinExistence type="predicted"/>
<evidence type="ECO:0000313" key="2">
    <source>
        <dbReference type="Proteomes" id="UP001341840"/>
    </source>
</evidence>
<reference evidence="1 2" key="1">
    <citation type="journal article" date="2023" name="Plants (Basel)">
        <title>Bridging the Gap: Combining Genomics and Transcriptomics Approaches to Understand Stylosanthes scabra, an Orphan Legume from the Brazilian Caatinga.</title>
        <authorList>
            <person name="Ferreira-Neto J.R.C."/>
            <person name="da Silva M.D."/>
            <person name="Binneck E."/>
            <person name="de Melo N.F."/>
            <person name="da Silva R.H."/>
            <person name="de Melo A.L.T.M."/>
            <person name="Pandolfi V."/>
            <person name="Bustamante F.O."/>
            <person name="Brasileiro-Vidal A.C."/>
            <person name="Benko-Iseppon A.M."/>
        </authorList>
    </citation>
    <scope>NUCLEOTIDE SEQUENCE [LARGE SCALE GENOMIC DNA]</scope>
    <source>
        <tissue evidence="1">Leaves</tissue>
    </source>
</reference>
<organism evidence="1 2">
    <name type="scientific">Stylosanthes scabra</name>
    <dbReference type="NCBI Taxonomy" id="79078"/>
    <lineage>
        <taxon>Eukaryota</taxon>
        <taxon>Viridiplantae</taxon>
        <taxon>Streptophyta</taxon>
        <taxon>Embryophyta</taxon>
        <taxon>Tracheophyta</taxon>
        <taxon>Spermatophyta</taxon>
        <taxon>Magnoliopsida</taxon>
        <taxon>eudicotyledons</taxon>
        <taxon>Gunneridae</taxon>
        <taxon>Pentapetalae</taxon>
        <taxon>rosids</taxon>
        <taxon>fabids</taxon>
        <taxon>Fabales</taxon>
        <taxon>Fabaceae</taxon>
        <taxon>Papilionoideae</taxon>
        <taxon>50 kb inversion clade</taxon>
        <taxon>dalbergioids sensu lato</taxon>
        <taxon>Dalbergieae</taxon>
        <taxon>Pterocarpus clade</taxon>
        <taxon>Stylosanthes</taxon>
    </lineage>
</organism>
<sequence>MKRIGYSSKCQRAMNEDGKLKTRGWELGLRILQSTIPLLAVARARPVLGFSLHSLPLCSSSSPPIPIQSSSSIRLCHFLLTPASFPPLLCVLSPPSLLLCELTQSRSLPLAAGQRELCNLCDLYPAQIEP</sequence>
<evidence type="ECO:0000313" key="1">
    <source>
        <dbReference type="EMBL" id="MED6145206.1"/>
    </source>
</evidence>
<dbReference type="EMBL" id="JASCZI010090700">
    <property type="protein sequence ID" value="MED6145206.1"/>
    <property type="molecule type" value="Genomic_DNA"/>
</dbReference>
<dbReference type="Proteomes" id="UP001341840">
    <property type="component" value="Unassembled WGS sequence"/>
</dbReference>
<keyword evidence="2" id="KW-1185">Reference proteome</keyword>
<name>A0ABU6T903_9FABA</name>
<comment type="caution">
    <text evidence="1">The sequence shown here is derived from an EMBL/GenBank/DDBJ whole genome shotgun (WGS) entry which is preliminary data.</text>
</comment>
<accession>A0ABU6T903</accession>
<gene>
    <name evidence="1" type="ORF">PIB30_022978</name>
</gene>
<protein>
    <submittedName>
        <fullName evidence="1">Uncharacterized protein</fullName>
    </submittedName>
</protein>